<accession>A0A1Y2HT38</accession>
<sequence>MNETSCNLPDELVRPIIILLARSLPTLLLPPDQVTLASLLNVVPHHVAPEASHIGITKTPHMRMEIGARIGSVHLLDLLLTMTQPPFNRPLQYKQDKVIRLAIERGFIHVLDWWVAKGLPLGSKIVSYSQMPNFGSDQVRNWCVDHGFLFFPDTEKKGMSATDMDWTPDLTAKQACALDLSANGRLFALEWWLKDYGIGLETQVDGTRCMLVALCCGHFKVAHWWIKNELCPDLSSAVVAELTTAEFDFLDSDHSLVFAKRVVDAFIATAAVQGELDMFLVLACANGQIELAQYYFGHPSRLTRASFKDYASHLHSFAAALGHVHVLDWLYKTGFPLNGHSLPCPTLDAFMYSYSHWEYLVGAWQSICPGIETSSCVLLLDLVSAMGHIALLDWFRRRLDPQQFGDLYAKDAMDEASRQGHTDVLQWWLDSGLDYKYSGRAIKKACTTGNLEVLDWWDKSGIFTRKRKWASFGQMGEWLSSYQVFEWWLRATRATHNDLEKLRSLLTCCNQWTIIEWFRRHHDPAILAHASVASVISEDFHSAYPAVLTVFLAHEPAAVPVLTEYYFGLLANRGDTVVLEQLRHLGLLPEVINLDRMDESEIYGGGDDETDDWVWPIATLDWLLTSDHPFEWSEEAFKTCSRLKRVHLLEWWAAVSGLKIKVPPGWNPASEWNENESADAECVDEARRAVLRWWCDARPDLLSL</sequence>
<gene>
    <name evidence="1" type="ORF">BCR44DRAFT_1432428</name>
</gene>
<dbReference type="InterPro" id="IPR036770">
    <property type="entry name" value="Ankyrin_rpt-contain_sf"/>
</dbReference>
<dbReference type="PANTHER" id="PTHR46586">
    <property type="entry name" value="ANKYRIN REPEAT-CONTAINING PROTEIN"/>
    <property type="match status" value="1"/>
</dbReference>
<dbReference type="Gene3D" id="1.25.40.20">
    <property type="entry name" value="Ankyrin repeat-containing domain"/>
    <property type="match status" value="1"/>
</dbReference>
<keyword evidence="2" id="KW-1185">Reference proteome</keyword>
<evidence type="ECO:0008006" key="3">
    <source>
        <dbReference type="Google" id="ProtNLM"/>
    </source>
</evidence>
<name>A0A1Y2HT38_9FUNG</name>
<organism evidence="1 2">
    <name type="scientific">Catenaria anguillulae PL171</name>
    <dbReference type="NCBI Taxonomy" id="765915"/>
    <lineage>
        <taxon>Eukaryota</taxon>
        <taxon>Fungi</taxon>
        <taxon>Fungi incertae sedis</taxon>
        <taxon>Blastocladiomycota</taxon>
        <taxon>Blastocladiomycetes</taxon>
        <taxon>Blastocladiales</taxon>
        <taxon>Catenariaceae</taxon>
        <taxon>Catenaria</taxon>
    </lineage>
</organism>
<dbReference type="OrthoDB" id="6580118at2759"/>
<dbReference type="Proteomes" id="UP000193411">
    <property type="component" value="Unassembled WGS sequence"/>
</dbReference>
<dbReference type="PANTHER" id="PTHR46586:SF3">
    <property type="entry name" value="ANKYRIN REPEAT-CONTAINING PROTEIN"/>
    <property type="match status" value="1"/>
</dbReference>
<comment type="caution">
    <text evidence="1">The sequence shown here is derived from an EMBL/GenBank/DDBJ whole genome shotgun (WGS) entry which is preliminary data.</text>
</comment>
<evidence type="ECO:0000313" key="2">
    <source>
        <dbReference type="Proteomes" id="UP000193411"/>
    </source>
</evidence>
<dbReference type="InterPro" id="IPR052050">
    <property type="entry name" value="SecEffector_AnkRepeat"/>
</dbReference>
<evidence type="ECO:0000313" key="1">
    <source>
        <dbReference type="EMBL" id="ORZ36302.1"/>
    </source>
</evidence>
<protein>
    <recommendedName>
        <fullName evidence="3">Ankyrin repeat-containing domain protein</fullName>
    </recommendedName>
</protein>
<reference evidence="1 2" key="1">
    <citation type="submission" date="2016-07" db="EMBL/GenBank/DDBJ databases">
        <title>Pervasive Adenine N6-methylation of Active Genes in Fungi.</title>
        <authorList>
            <consortium name="DOE Joint Genome Institute"/>
            <person name="Mondo S.J."/>
            <person name="Dannebaum R.O."/>
            <person name="Kuo R.C."/>
            <person name="Labutti K."/>
            <person name="Haridas S."/>
            <person name="Kuo A."/>
            <person name="Salamov A."/>
            <person name="Ahrendt S.R."/>
            <person name="Lipzen A."/>
            <person name="Sullivan W."/>
            <person name="Andreopoulos W.B."/>
            <person name="Clum A."/>
            <person name="Lindquist E."/>
            <person name="Daum C."/>
            <person name="Ramamoorthy G.K."/>
            <person name="Gryganskyi A."/>
            <person name="Culley D."/>
            <person name="Magnuson J.K."/>
            <person name="James T.Y."/>
            <person name="O'Malley M.A."/>
            <person name="Stajich J.E."/>
            <person name="Spatafora J.W."/>
            <person name="Visel A."/>
            <person name="Grigoriev I.V."/>
        </authorList>
    </citation>
    <scope>NUCLEOTIDE SEQUENCE [LARGE SCALE GENOMIC DNA]</scope>
    <source>
        <strain evidence="1 2">PL171</strain>
    </source>
</reference>
<dbReference type="AlphaFoldDB" id="A0A1Y2HT38"/>
<proteinExistence type="predicted"/>
<dbReference type="EMBL" id="MCFL01000017">
    <property type="protein sequence ID" value="ORZ36302.1"/>
    <property type="molecule type" value="Genomic_DNA"/>
</dbReference>
<dbReference type="SUPFAM" id="SSF140860">
    <property type="entry name" value="Pseudo ankyrin repeat-like"/>
    <property type="match status" value="1"/>
</dbReference>